<dbReference type="AlphaFoldDB" id="A0A1G6SZP8"/>
<evidence type="ECO:0000313" key="13">
    <source>
        <dbReference type="EMBL" id="SDD22104.1"/>
    </source>
</evidence>
<keyword evidence="5 12" id="KW-1133">Transmembrane helix</keyword>
<keyword evidence="2 12" id="KW-1003">Cell membrane</keyword>
<dbReference type="GO" id="GO:0140114">
    <property type="term" value="P:cellular detoxification of fluoride"/>
    <property type="evidence" value="ECO:0007669"/>
    <property type="project" value="UniProtKB-UniRule"/>
</dbReference>
<evidence type="ECO:0000256" key="3">
    <source>
        <dbReference type="ARBA" id="ARBA00022519"/>
    </source>
</evidence>
<evidence type="ECO:0000256" key="4">
    <source>
        <dbReference type="ARBA" id="ARBA00022692"/>
    </source>
</evidence>
<keyword evidence="14" id="KW-1185">Reference proteome</keyword>
<proteinExistence type="inferred from homology"/>
<evidence type="ECO:0000256" key="7">
    <source>
        <dbReference type="ARBA" id="ARBA00023065"/>
    </source>
</evidence>
<feature type="transmembrane region" description="Helical" evidence="12">
    <location>
        <begin position="36"/>
        <end position="56"/>
    </location>
</feature>
<dbReference type="HAMAP" id="MF_00454">
    <property type="entry name" value="FluC"/>
    <property type="match status" value="1"/>
</dbReference>
<evidence type="ECO:0000256" key="11">
    <source>
        <dbReference type="ARBA" id="ARBA00035585"/>
    </source>
</evidence>
<keyword evidence="6 12" id="KW-0915">Sodium</keyword>
<keyword evidence="7 12" id="KW-0406">Ion transport</keyword>
<dbReference type="STRING" id="265719.SAMN04488509_101786"/>
<evidence type="ECO:0000256" key="8">
    <source>
        <dbReference type="ARBA" id="ARBA00023136"/>
    </source>
</evidence>
<keyword evidence="3" id="KW-0997">Cell inner membrane</keyword>
<feature type="transmembrane region" description="Helical" evidence="12">
    <location>
        <begin position="68"/>
        <end position="86"/>
    </location>
</feature>
<keyword evidence="12" id="KW-0479">Metal-binding</keyword>
<dbReference type="NCBIfam" id="TIGR00494">
    <property type="entry name" value="crcB"/>
    <property type="match status" value="1"/>
</dbReference>
<dbReference type="Proteomes" id="UP000199603">
    <property type="component" value="Unassembled WGS sequence"/>
</dbReference>
<reference evidence="13 14" key="1">
    <citation type="submission" date="2016-10" db="EMBL/GenBank/DDBJ databases">
        <authorList>
            <person name="de Groot N.N."/>
        </authorList>
    </citation>
    <scope>NUCLEOTIDE SEQUENCE [LARGE SCALE GENOMIC DNA]</scope>
    <source>
        <strain evidence="13 14">DSM 16957</strain>
    </source>
</reference>
<dbReference type="Pfam" id="PF02537">
    <property type="entry name" value="CRCB"/>
    <property type="match status" value="1"/>
</dbReference>
<keyword evidence="8 12" id="KW-0472">Membrane</keyword>
<keyword evidence="4 12" id="KW-0812">Transmembrane</keyword>
<feature type="binding site" evidence="12">
    <location>
        <position position="79"/>
    </location>
    <ligand>
        <name>Na(+)</name>
        <dbReference type="ChEBI" id="CHEBI:29101"/>
        <note>structural</note>
    </ligand>
</feature>
<dbReference type="EMBL" id="FNAG01000001">
    <property type="protein sequence ID" value="SDD22104.1"/>
    <property type="molecule type" value="Genomic_DNA"/>
</dbReference>
<evidence type="ECO:0000313" key="14">
    <source>
        <dbReference type="Proteomes" id="UP000199603"/>
    </source>
</evidence>
<dbReference type="PANTHER" id="PTHR28259:SF1">
    <property type="entry name" value="FLUORIDE EXPORT PROTEIN 1-RELATED"/>
    <property type="match status" value="1"/>
</dbReference>
<name>A0A1G6SZP8_9GAMM</name>
<comment type="subcellular location">
    <subcellularLocation>
        <location evidence="1 12">Cell membrane</location>
        <topology evidence="1 12">Multi-pass membrane protein</topology>
    </subcellularLocation>
</comment>
<dbReference type="GO" id="GO:0062054">
    <property type="term" value="F:fluoride channel activity"/>
    <property type="evidence" value="ECO:0007669"/>
    <property type="project" value="UniProtKB-UniRule"/>
</dbReference>
<accession>A0A1G6SZP8</accession>
<comment type="activity regulation">
    <text evidence="12">Na(+) is not transported, but it plays an essential structural role and its presence is essential for fluoride channel function.</text>
</comment>
<dbReference type="RefSeq" id="WP_091239073.1">
    <property type="nucleotide sequence ID" value="NZ_FNAG01000001.1"/>
</dbReference>
<keyword evidence="9 12" id="KW-0407">Ion channel</keyword>
<dbReference type="InterPro" id="IPR003691">
    <property type="entry name" value="FluC"/>
</dbReference>
<evidence type="ECO:0000256" key="2">
    <source>
        <dbReference type="ARBA" id="ARBA00022475"/>
    </source>
</evidence>
<dbReference type="GO" id="GO:0005886">
    <property type="term" value="C:plasma membrane"/>
    <property type="evidence" value="ECO:0007669"/>
    <property type="project" value="UniProtKB-SubCell"/>
</dbReference>
<comment type="function">
    <text evidence="12">Fluoride-specific ion channel. Important for reducing fluoride concentration in the cell, thus reducing its toxicity.</text>
</comment>
<comment type="similarity">
    <text evidence="10 12">Belongs to the fluoride channel Fluc/FEX (TC 1.A.43) family.</text>
</comment>
<comment type="catalytic activity">
    <reaction evidence="11">
        <text>fluoride(in) = fluoride(out)</text>
        <dbReference type="Rhea" id="RHEA:76159"/>
        <dbReference type="ChEBI" id="CHEBI:17051"/>
    </reaction>
    <physiologicalReaction direction="left-to-right" evidence="11">
        <dbReference type="Rhea" id="RHEA:76160"/>
    </physiologicalReaction>
</comment>
<organism evidence="13 14">
    <name type="scientific">Aquimonas voraii</name>
    <dbReference type="NCBI Taxonomy" id="265719"/>
    <lineage>
        <taxon>Bacteria</taxon>
        <taxon>Pseudomonadati</taxon>
        <taxon>Pseudomonadota</taxon>
        <taxon>Gammaproteobacteria</taxon>
        <taxon>Lysobacterales</taxon>
        <taxon>Lysobacteraceae</taxon>
        <taxon>Aquimonas</taxon>
    </lineage>
</organism>
<evidence type="ECO:0000256" key="12">
    <source>
        <dbReference type="HAMAP-Rule" id="MF_00454"/>
    </source>
</evidence>
<feature type="binding site" evidence="12">
    <location>
        <position position="76"/>
    </location>
    <ligand>
        <name>Na(+)</name>
        <dbReference type="ChEBI" id="CHEBI:29101"/>
        <note>structural</note>
    </ligand>
</feature>
<dbReference type="PANTHER" id="PTHR28259">
    <property type="entry name" value="FLUORIDE EXPORT PROTEIN 1-RELATED"/>
    <property type="match status" value="1"/>
</dbReference>
<evidence type="ECO:0000256" key="10">
    <source>
        <dbReference type="ARBA" id="ARBA00035120"/>
    </source>
</evidence>
<evidence type="ECO:0000256" key="6">
    <source>
        <dbReference type="ARBA" id="ARBA00023053"/>
    </source>
</evidence>
<protein>
    <recommendedName>
        <fullName evidence="12">Fluoride-specific ion channel FluC</fullName>
    </recommendedName>
</protein>
<dbReference type="GO" id="GO:0046872">
    <property type="term" value="F:metal ion binding"/>
    <property type="evidence" value="ECO:0007669"/>
    <property type="project" value="UniProtKB-KW"/>
</dbReference>
<feature type="transmembrane region" description="Helical" evidence="12">
    <location>
        <begin position="98"/>
        <end position="126"/>
    </location>
</feature>
<sequence length="133" mass="13616">MDFASVSGIFVGAGIGALARWGLGLALNPVFPTLPLGTLAANAVGCLLMGIALGLFDHFQSLSPALRLTITTGFLGGMTTFSTFSAETTTLLLRGEFVWSAATILAHVFGSLLATFTGIAAVKLILGRVGGWA</sequence>
<dbReference type="OrthoDB" id="9806299at2"/>
<keyword evidence="12" id="KW-0813">Transport</keyword>
<gene>
    <name evidence="12" type="primary">fluC</name>
    <name evidence="12" type="synonym">crcB</name>
    <name evidence="13" type="ORF">SAMN04488509_101786</name>
</gene>
<evidence type="ECO:0000256" key="5">
    <source>
        <dbReference type="ARBA" id="ARBA00022989"/>
    </source>
</evidence>
<evidence type="ECO:0000256" key="9">
    <source>
        <dbReference type="ARBA" id="ARBA00023303"/>
    </source>
</evidence>
<evidence type="ECO:0000256" key="1">
    <source>
        <dbReference type="ARBA" id="ARBA00004651"/>
    </source>
</evidence>
<dbReference type="NCBIfam" id="NF010792">
    <property type="entry name" value="PRK14196.1"/>
    <property type="match status" value="1"/>
</dbReference>